<keyword evidence="3" id="KW-1185">Reference proteome</keyword>
<feature type="compositionally biased region" description="Basic and acidic residues" evidence="1">
    <location>
        <begin position="19"/>
        <end position="32"/>
    </location>
</feature>
<evidence type="ECO:0000256" key="1">
    <source>
        <dbReference type="SAM" id="MobiDB-lite"/>
    </source>
</evidence>
<dbReference type="Proteomes" id="UP000094622">
    <property type="component" value="Unassembled WGS sequence"/>
</dbReference>
<protein>
    <submittedName>
        <fullName evidence="2">Uncharacterized protein</fullName>
    </submittedName>
</protein>
<evidence type="ECO:0000313" key="2">
    <source>
        <dbReference type="EMBL" id="ODN70081.1"/>
    </source>
</evidence>
<evidence type="ECO:0000313" key="3">
    <source>
        <dbReference type="Proteomes" id="UP000094622"/>
    </source>
</evidence>
<dbReference type="PATRIC" id="fig|1439726.3.peg.2762"/>
<name>A0A1E3H3G4_9HYPH</name>
<gene>
    <name evidence="2" type="ORF">A6302_02621</name>
</gene>
<organism evidence="2 3">
    <name type="scientific">Methylobrevis pamukkalensis</name>
    <dbReference type="NCBI Taxonomy" id="1439726"/>
    <lineage>
        <taxon>Bacteria</taxon>
        <taxon>Pseudomonadati</taxon>
        <taxon>Pseudomonadota</taxon>
        <taxon>Alphaproteobacteria</taxon>
        <taxon>Hyphomicrobiales</taxon>
        <taxon>Pleomorphomonadaceae</taxon>
        <taxon>Methylobrevis</taxon>
    </lineage>
</organism>
<proteinExistence type="predicted"/>
<comment type="caution">
    <text evidence="2">The sequence shown here is derived from an EMBL/GenBank/DDBJ whole genome shotgun (WGS) entry which is preliminary data.</text>
</comment>
<dbReference type="EMBL" id="MCRJ01000063">
    <property type="protein sequence ID" value="ODN70081.1"/>
    <property type="molecule type" value="Genomic_DNA"/>
</dbReference>
<accession>A0A1E3H3G4</accession>
<reference evidence="2 3" key="1">
    <citation type="submission" date="2016-07" db="EMBL/GenBank/DDBJ databases">
        <title>Draft Genome Sequence of Methylobrevis pamukkalensis PK2.</title>
        <authorList>
            <person name="Vasilenko O.V."/>
            <person name="Doronina N.V."/>
            <person name="Shmareva M.N."/>
            <person name="Tarlachkov S.V."/>
            <person name="Mustakhimov I."/>
            <person name="Trotsenko Y.A."/>
        </authorList>
    </citation>
    <scope>NUCLEOTIDE SEQUENCE [LARGE SCALE GENOMIC DNA]</scope>
    <source>
        <strain evidence="2 3">PK2</strain>
    </source>
</reference>
<dbReference type="AlphaFoldDB" id="A0A1E3H3G4"/>
<feature type="region of interest" description="Disordered" evidence="1">
    <location>
        <begin position="1"/>
        <end position="32"/>
    </location>
</feature>
<sequence>MADLARQTGSGGLTVSSSSRERELTGIEKAAR</sequence>